<dbReference type="RefSeq" id="WP_284236863.1">
    <property type="nucleotide sequence ID" value="NZ_BSSQ01000001.1"/>
</dbReference>
<protein>
    <submittedName>
        <fullName evidence="2">Lysophospholipase</fullName>
    </submittedName>
</protein>
<dbReference type="Pfam" id="PF12146">
    <property type="entry name" value="Hydrolase_4"/>
    <property type="match status" value="1"/>
</dbReference>
<dbReference type="InterPro" id="IPR000073">
    <property type="entry name" value="AB_hydrolase_1"/>
</dbReference>
<organism evidence="2 3">
    <name type="scientific">Paenibacillus glycanilyticus</name>
    <dbReference type="NCBI Taxonomy" id="126569"/>
    <lineage>
        <taxon>Bacteria</taxon>
        <taxon>Bacillati</taxon>
        <taxon>Bacillota</taxon>
        <taxon>Bacilli</taxon>
        <taxon>Bacillales</taxon>
        <taxon>Paenibacillaceae</taxon>
        <taxon>Paenibacillus</taxon>
    </lineage>
</organism>
<evidence type="ECO:0000259" key="1">
    <source>
        <dbReference type="Pfam" id="PF12146"/>
    </source>
</evidence>
<name>A0ABQ6G5E1_9BACL</name>
<proteinExistence type="predicted"/>
<dbReference type="PRINTS" id="PR00111">
    <property type="entry name" value="ABHYDROLASE"/>
</dbReference>
<dbReference type="Gene3D" id="3.40.50.1820">
    <property type="entry name" value="alpha/beta hydrolase"/>
    <property type="match status" value="1"/>
</dbReference>
<dbReference type="Proteomes" id="UP001157114">
    <property type="component" value="Unassembled WGS sequence"/>
</dbReference>
<accession>A0ABQ6G5E1</accession>
<feature type="domain" description="Serine aminopeptidase S33" evidence="1">
    <location>
        <begin position="27"/>
        <end position="260"/>
    </location>
</feature>
<gene>
    <name evidence="2" type="ORF">MU1_05330</name>
</gene>
<sequence>MKRTDWRFSGAGGIEIYARQWLPEAKEPRGAVCIVHGMGEHGERYSAVAERLTSEGYAVLAHDQEGHGKSGGKRGHLTSIEAAVHNTGLLLEEAGTRYPQLPVFLYGHSMGGNVALNSALLLKPRINGLILSSPWLRLAKGPNAAMKALARLLVRVMPKLTLSTGISPDDLYRPGYDHAVTFLGDPLCHSAITIRTFHIMTDSGEWAIAHSGELEMPVLLVHGTGDRVTSYEASKEVEERLQERCKFVTYEGGYHELHNDIYATHLLNIVTNWIAKRL</sequence>
<reference evidence="2 3" key="1">
    <citation type="submission" date="2023-03" db="EMBL/GenBank/DDBJ databases">
        <title>Draft genome sequence of the bacteria which degrade cell wall of Tricholomamatutake.</title>
        <authorList>
            <person name="Konishi Y."/>
            <person name="Fukuta Y."/>
            <person name="Shirasaka N."/>
        </authorList>
    </citation>
    <scope>NUCLEOTIDE SEQUENCE [LARGE SCALE GENOMIC DNA]</scope>
    <source>
        <strain evidence="3">mu1</strain>
    </source>
</reference>
<dbReference type="InterPro" id="IPR051044">
    <property type="entry name" value="MAG_DAG_Lipase"/>
</dbReference>
<dbReference type="SUPFAM" id="SSF53474">
    <property type="entry name" value="alpha/beta-Hydrolases"/>
    <property type="match status" value="1"/>
</dbReference>
<dbReference type="InterPro" id="IPR022742">
    <property type="entry name" value="Hydrolase_4"/>
</dbReference>
<comment type="caution">
    <text evidence="2">The sequence shown here is derived from an EMBL/GenBank/DDBJ whole genome shotgun (WGS) entry which is preliminary data.</text>
</comment>
<dbReference type="PANTHER" id="PTHR11614">
    <property type="entry name" value="PHOSPHOLIPASE-RELATED"/>
    <property type="match status" value="1"/>
</dbReference>
<evidence type="ECO:0000313" key="3">
    <source>
        <dbReference type="Proteomes" id="UP001157114"/>
    </source>
</evidence>
<dbReference type="InterPro" id="IPR029058">
    <property type="entry name" value="AB_hydrolase_fold"/>
</dbReference>
<keyword evidence="3" id="KW-1185">Reference proteome</keyword>
<evidence type="ECO:0000313" key="2">
    <source>
        <dbReference type="EMBL" id="GLX66189.1"/>
    </source>
</evidence>
<dbReference type="EMBL" id="BSSQ01000001">
    <property type="protein sequence ID" value="GLX66189.1"/>
    <property type="molecule type" value="Genomic_DNA"/>
</dbReference>